<evidence type="ECO:0000256" key="1">
    <source>
        <dbReference type="SAM" id="MobiDB-lite"/>
    </source>
</evidence>
<proteinExistence type="predicted"/>
<dbReference type="AlphaFoldDB" id="A0A2D4H0T9"/>
<feature type="region of interest" description="Disordered" evidence="1">
    <location>
        <begin position="79"/>
        <end position="103"/>
    </location>
</feature>
<dbReference type="EMBL" id="IACJ01163344">
    <property type="protein sequence ID" value="LAA65590.1"/>
    <property type="molecule type" value="Transcribed_RNA"/>
</dbReference>
<name>A0A2D4H0T9_MICCO</name>
<organism evidence="2">
    <name type="scientific">Micrurus corallinus</name>
    <name type="common">Brazilian coral snake</name>
    <dbReference type="NCBI Taxonomy" id="54390"/>
    <lineage>
        <taxon>Eukaryota</taxon>
        <taxon>Metazoa</taxon>
        <taxon>Chordata</taxon>
        <taxon>Craniata</taxon>
        <taxon>Vertebrata</taxon>
        <taxon>Euteleostomi</taxon>
        <taxon>Lepidosauria</taxon>
        <taxon>Squamata</taxon>
        <taxon>Bifurcata</taxon>
        <taxon>Unidentata</taxon>
        <taxon>Episquamata</taxon>
        <taxon>Toxicofera</taxon>
        <taxon>Serpentes</taxon>
        <taxon>Colubroidea</taxon>
        <taxon>Elapidae</taxon>
        <taxon>Elapinae</taxon>
        <taxon>Micrurus</taxon>
    </lineage>
</organism>
<sequence>MRGEPIHLPFPISDFIQIRSRWSLFPHKFTFCQDRAEIPVKESPCKISDWACSLWQVSVKFLSHPGHSCLNGIFSKGNWRRRRRSSNSSRRGGGGVEEEEEED</sequence>
<evidence type="ECO:0000313" key="2">
    <source>
        <dbReference type="EMBL" id="LAA65590.1"/>
    </source>
</evidence>
<protein>
    <submittedName>
        <fullName evidence="2">Uncharacterized protein</fullName>
    </submittedName>
</protein>
<accession>A0A2D4H0T9</accession>
<reference evidence="2" key="2">
    <citation type="submission" date="2017-11" db="EMBL/GenBank/DDBJ databases">
        <title>Coralsnake Venomics: Analyses of Venom Gland Transcriptomes and Proteomes of Six Brazilian Taxa.</title>
        <authorList>
            <person name="Aird S.D."/>
            <person name="Jorge da Silva N."/>
            <person name="Qiu L."/>
            <person name="Villar-Briones A."/>
            <person name="Aparecida-Saddi V."/>
            <person name="Campos-Telles M.P."/>
            <person name="Grau M."/>
            <person name="Mikheyev A.S."/>
        </authorList>
    </citation>
    <scope>NUCLEOTIDE SEQUENCE</scope>
    <source>
        <tissue evidence="2">Venom_gland</tissue>
    </source>
</reference>
<reference evidence="2" key="1">
    <citation type="submission" date="2017-07" db="EMBL/GenBank/DDBJ databases">
        <authorList>
            <person name="Mikheyev A."/>
            <person name="Grau M."/>
        </authorList>
    </citation>
    <scope>NUCLEOTIDE SEQUENCE</scope>
    <source>
        <tissue evidence="2">Venom_gland</tissue>
    </source>
</reference>